<dbReference type="HOGENOM" id="CLU_1885500_0_0_1"/>
<proteinExistence type="predicted"/>
<accession>A0A0D2CPN3</accession>
<dbReference type="AlphaFoldDB" id="A0A0D2CPN3"/>
<feature type="region of interest" description="Disordered" evidence="2">
    <location>
        <begin position="104"/>
        <end position="135"/>
    </location>
</feature>
<keyword evidence="1" id="KW-0175">Coiled coil</keyword>
<keyword evidence="4" id="KW-1185">Reference proteome</keyword>
<evidence type="ECO:0000256" key="2">
    <source>
        <dbReference type="SAM" id="MobiDB-lite"/>
    </source>
</evidence>
<gene>
    <name evidence="3" type="ORF">PV04_06394</name>
</gene>
<name>A0A0D2CPN3_9EURO</name>
<organism evidence="3 4">
    <name type="scientific">Phialophora macrospora</name>
    <dbReference type="NCBI Taxonomy" id="1851006"/>
    <lineage>
        <taxon>Eukaryota</taxon>
        <taxon>Fungi</taxon>
        <taxon>Dikarya</taxon>
        <taxon>Ascomycota</taxon>
        <taxon>Pezizomycotina</taxon>
        <taxon>Eurotiomycetes</taxon>
        <taxon>Chaetothyriomycetidae</taxon>
        <taxon>Chaetothyriales</taxon>
        <taxon>Herpotrichiellaceae</taxon>
        <taxon>Phialophora</taxon>
    </lineage>
</organism>
<evidence type="ECO:0000313" key="3">
    <source>
        <dbReference type="EMBL" id="KIW67121.1"/>
    </source>
</evidence>
<dbReference type="Proteomes" id="UP000054266">
    <property type="component" value="Unassembled WGS sequence"/>
</dbReference>
<sequence>MSLFERVAHGFYVHRHDTAAPIGHDPRRAAVHAPSNSYLASLTDQQLRHRVSETKTRLATETAHHKHLQQHLHDQLRRAQRTRDALRAQEKVVERAKGIKDAYMVEKASRDDENARRRNERAGARMGGERRGMRW</sequence>
<evidence type="ECO:0000256" key="1">
    <source>
        <dbReference type="SAM" id="Coils"/>
    </source>
</evidence>
<protein>
    <submittedName>
        <fullName evidence="3">Uncharacterized protein</fullName>
    </submittedName>
</protein>
<evidence type="ECO:0000313" key="4">
    <source>
        <dbReference type="Proteomes" id="UP000054266"/>
    </source>
</evidence>
<feature type="coiled-coil region" evidence="1">
    <location>
        <begin position="69"/>
        <end position="96"/>
    </location>
</feature>
<dbReference type="EMBL" id="KN846959">
    <property type="protein sequence ID" value="KIW67121.1"/>
    <property type="molecule type" value="Genomic_DNA"/>
</dbReference>
<reference evidence="3 4" key="1">
    <citation type="submission" date="2015-01" db="EMBL/GenBank/DDBJ databases">
        <title>The Genome Sequence of Capronia semiimmersa CBS27337.</title>
        <authorList>
            <consortium name="The Broad Institute Genomics Platform"/>
            <person name="Cuomo C."/>
            <person name="de Hoog S."/>
            <person name="Gorbushina A."/>
            <person name="Stielow B."/>
            <person name="Teixiera M."/>
            <person name="Abouelleil A."/>
            <person name="Chapman S.B."/>
            <person name="Priest M."/>
            <person name="Young S.K."/>
            <person name="Wortman J."/>
            <person name="Nusbaum C."/>
            <person name="Birren B."/>
        </authorList>
    </citation>
    <scope>NUCLEOTIDE SEQUENCE [LARGE SCALE GENOMIC DNA]</scope>
    <source>
        <strain evidence="3 4">CBS 27337</strain>
    </source>
</reference>